<dbReference type="EMBL" id="LHUQ01000015">
    <property type="protein sequence ID" value="KON64093.1"/>
    <property type="molecule type" value="Genomic_DNA"/>
</dbReference>
<dbReference type="Proteomes" id="UP000037566">
    <property type="component" value="Unassembled WGS sequence"/>
</dbReference>
<comment type="subcellular location">
    <subcellularLocation>
        <location evidence="4">Cytoplasm</location>
    </subcellularLocation>
</comment>
<dbReference type="UniPathway" id="UPA00138"/>
<evidence type="ECO:0000256" key="4">
    <source>
        <dbReference type="RuleBase" id="RU363013"/>
    </source>
</evidence>
<comment type="subunit">
    <text evidence="4">Homodimer.</text>
</comment>
<dbReference type="NCBIfam" id="NF000722">
    <property type="entry name" value="PRK00042.2-1"/>
    <property type="match status" value="1"/>
</dbReference>
<sequence>MHSRPLWIGTSWKMNKGPAAAIEAARALAVFHPPAGVQPFVIPPFTSLKDVCAILDGTSVLVGAQNTHWEDAGAWTGEISPVMLAECGAALVEIGHSERRAHFGETDWTVNLKVHAVLRHGMRPLVCIGDTAQEHAFGVTHDVLARQVRIALHDVPPALMGQVLVAYEPVWAIGAGGHAADATFVASAHARLRAVLVEIAGEEAGHEIPLLYGGSVTGDNACSYARLANVDGVFIGRAAWDVADFRQIIGSVAHEHVAPG</sequence>
<dbReference type="OrthoDB" id="9809429at2"/>
<dbReference type="GO" id="GO:0005829">
    <property type="term" value="C:cytosol"/>
    <property type="evidence" value="ECO:0007669"/>
    <property type="project" value="TreeGrafter"/>
</dbReference>
<comment type="pathway">
    <text evidence="4">Carbohydrate degradation; glycolysis; D-glyceraldehyde 3-phosphate from glycerone phosphate: step 1/1.</text>
</comment>
<dbReference type="CDD" id="cd00311">
    <property type="entry name" value="TIM"/>
    <property type="match status" value="1"/>
</dbReference>
<evidence type="ECO:0000256" key="1">
    <source>
        <dbReference type="ARBA" id="ARBA00000148"/>
    </source>
</evidence>
<comment type="pathway">
    <text evidence="4">Carbohydrate biosynthesis; gluconeogenesis.</text>
</comment>
<keyword evidence="4" id="KW-0312">Gluconeogenesis</keyword>
<evidence type="ECO:0000256" key="3">
    <source>
        <dbReference type="ARBA" id="ARBA00023235"/>
    </source>
</evidence>
<dbReference type="GO" id="GO:0019563">
    <property type="term" value="P:glycerol catabolic process"/>
    <property type="evidence" value="ECO:0007669"/>
    <property type="project" value="TreeGrafter"/>
</dbReference>
<evidence type="ECO:0000313" key="5">
    <source>
        <dbReference type="EMBL" id="KON64093.1"/>
    </source>
</evidence>
<dbReference type="GO" id="GO:0006096">
    <property type="term" value="P:glycolytic process"/>
    <property type="evidence" value="ECO:0007669"/>
    <property type="project" value="UniProtKB-UniPathway"/>
</dbReference>
<evidence type="ECO:0000256" key="2">
    <source>
        <dbReference type="ARBA" id="ARBA00007422"/>
    </source>
</evidence>
<dbReference type="SUPFAM" id="SSF51351">
    <property type="entry name" value="Triosephosphate isomerase (TIM)"/>
    <property type="match status" value="1"/>
</dbReference>
<dbReference type="PANTHER" id="PTHR21139:SF42">
    <property type="entry name" value="TRIOSEPHOSPHATE ISOMERASE"/>
    <property type="match status" value="1"/>
</dbReference>
<dbReference type="EC" id="5.3.1.1" evidence="4"/>
<dbReference type="PROSITE" id="PS51440">
    <property type="entry name" value="TIM_2"/>
    <property type="match status" value="1"/>
</dbReference>
<dbReference type="Gene3D" id="3.20.20.70">
    <property type="entry name" value="Aldolase class I"/>
    <property type="match status" value="1"/>
</dbReference>
<dbReference type="InterPro" id="IPR013785">
    <property type="entry name" value="Aldolase_TIM"/>
</dbReference>
<comment type="catalytic activity">
    <reaction evidence="4">
        <text>D-glyceraldehyde 3-phosphate = dihydroxyacetone phosphate</text>
        <dbReference type="Rhea" id="RHEA:18585"/>
        <dbReference type="ChEBI" id="CHEBI:57642"/>
        <dbReference type="ChEBI" id="CHEBI:59776"/>
        <dbReference type="EC" id="5.3.1.1"/>
    </reaction>
</comment>
<comment type="caution">
    <text evidence="5">The sequence shown here is derived from an EMBL/GenBank/DDBJ whole genome shotgun (WGS) entry which is preliminary data.</text>
</comment>
<dbReference type="GO" id="GO:0006094">
    <property type="term" value="P:gluconeogenesis"/>
    <property type="evidence" value="ECO:0007669"/>
    <property type="project" value="UniProtKB-UniPathway"/>
</dbReference>
<dbReference type="PANTHER" id="PTHR21139">
    <property type="entry name" value="TRIOSEPHOSPHATE ISOMERASE"/>
    <property type="match status" value="1"/>
</dbReference>
<dbReference type="PATRIC" id="fig|33995.3.peg.2721"/>
<reference evidence="5" key="1">
    <citation type="submission" date="2015-08" db="EMBL/GenBank/DDBJ databases">
        <title>Draft genome sequence of Komagataeibacter europaeus CECT 8546 a cellulose producer strain from vinegar produced by the traditional method.</title>
        <authorList>
            <person name="Poehlein A."/>
            <person name="Valera M.J."/>
            <person name="Haack F.S."/>
            <person name="Mas A."/>
            <person name="Daniel R."/>
            <person name="Streit W.R."/>
            <person name="Mateo E."/>
        </authorList>
    </citation>
    <scope>NUCLEOTIDE SEQUENCE [LARGE SCALE GENOMIC DNA]</scope>
    <source>
        <strain evidence="5">CECT 8546</strain>
    </source>
</reference>
<keyword evidence="4" id="KW-0963">Cytoplasm</keyword>
<dbReference type="InterPro" id="IPR000652">
    <property type="entry name" value="Triosephosphate_isomerase"/>
</dbReference>
<dbReference type="STRING" id="33995.KOEU_24440"/>
<keyword evidence="4" id="KW-0324">Glycolysis</keyword>
<dbReference type="RefSeq" id="WP_053323575.1">
    <property type="nucleotide sequence ID" value="NZ_LHUQ01000015.1"/>
</dbReference>
<accession>A0A0M0EFS3</accession>
<name>A0A0M0EFS3_KOMEU</name>
<evidence type="ECO:0000313" key="6">
    <source>
        <dbReference type="Proteomes" id="UP000037566"/>
    </source>
</evidence>
<protein>
    <recommendedName>
        <fullName evidence="4">Triosephosphate isomerase</fullName>
        <ecNumber evidence="4">5.3.1.1</ecNumber>
    </recommendedName>
</protein>
<comment type="similarity">
    <text evidence="2 4">Belongs to the triosephosphate isomerase family.</text>
</comment>
<keyword evidence="3 4" id="KW-0413">Isomerase</keyword>
<gene>
    <name evidence="5" type="primary">tpiA1</name>
    <name evidence="5" type="ORF">KOEU_24440</name>
</gene>
<organism evidence="5 6">
    <name type="scientific">Komagataeibacter europaeus</name>
    <name type="common">Gluconacetobacter europaeus</name>
    <dbReference type="NCBI Taxonomy" id="33995"/>
    <lineage>
        <taxon>Bacteria</taxon>
        <taxon>Pseudomonadati</taxon>
        <taxon>Pseudomonadota</taxon>
        <taxon>Alphaproteobacteria</taxon>
        <taxon>Acetobacterales</taxon>
        <taxon>Acetobacteraceae</taxon>
        <taxon>Komagataeibacter</taxon>
    </lineage>
</organism>
<dbReference type="Pfam" id="PF00121">
    <property type="entry name" value="TIM"/>
    <property type="match status" value="1"/>
</dbReference>
<proteinExistence type="inferred from homology"/>
<keyword evidence="6" id="KW-1185">Reference proteome</keyword>
<dbReference type="GO" id="GO:0046166">
    <property type="term" value="P:glyceraldehyde-3-phosphate biosynthetic process"/>
    <property type="evidence" value="ECO:0007669"/>
    <property type="project" value="TreeGrafter"/>
</dbReference>
<dbReference type="UniPathway" id="UPA00109">
    <property type="reaction ID" value="UER00189"/>
</dbReference>
<comment type="catalytic activity">
    <reaction evidence="1">
        <text>L-erythrulose 1-phosphate = D-erythrulose 4-phosphate</text>
        <dbReference type="Rhea" id="RHEA:49588"/>
        <dbReference type="ChEBI" id="CHEBI:58002"/>
        <dbReference type="ChEBI" id="CHEBI:90796"/>
        <dbReference type="EC" id="5.3.1.33"/>
    </reaction>
</comment>
<dbReference type="InterPro" id="IPR035990">
    <property type="entry name" value="TIM_sf"/>
</dbReference>
<dbReference type="AlphaFoldDB" id="A0A0M0EFS3"/>
<dbReference type="GO" id="GO:0004807">
    <property type="term" value="F:triose-phosphate isomerase activity"/>
    <property type="evidence" value="ECO:0007669"/>
    <property type="project" value="UniProtKB-EC"/>
</dbReference>